<gene>
    <name evidence="1" type="ORF">V1525DRAFT_407455</name>
</gene>
<name>A0ACC3SXC2_LIPKO</name>
<evidence type="ECO:0000313" key="2">
    <source>
        <dbReference type="Proteomes" id="UP001433508"/>
    </source>
</evidence>
<reference evidence="2" key="1">
    <citation type="journal article" date="2024" name="Front. Bioeng. Biotechnol.">
        <title>Genome-scale model development and genomic sequencing of the oleaginous clade Lipomyces.</title>
        <authorList>
            <person name="Czajka J.J."/>
            <person name="Han Y."/>
            <person name="Kim J."/>
            <person name="Mondo S.J."/>
            <person name="Hofstad B.A."/>
            <person name="Robles A."/>
            <person name="Haridas S."/>
            <person name="Riley R."/>
            <person name="LaButti K."/>
            <person name="Pangilinan J."/>
            <person name="Andreopoulos W."/>
            <person name="Lipzen A."/>
            <person name="Yan J."/>
            <person name="Wang M."/>
            <person name="Ng V."/>
            <person name="Grigoriev I.V."/>
            <person name="Spatafora J.W."/>
            <person name="Magnuson J.K."/>
            <person name="Baker S.E."/>
            <person name="Pomraning K.R."/>
        </authorList>
    </citation>
    <scope>NUCLEOTIDE SEQUENCE [LARGE SCALE GENOMIC DNA]</scope>
    <source>
        <strain evidence="2">CBS 7786</strain>
    </source>
</reference>
<comment type="caution">
    <text evidence="1">The sequence shown here is derived from an EMBL/GenBank/DDBJ whole genome shotgun (WGS) entry which is preliminary data.</text>
</comment>
<proteinExistence type="predicted"/>
<evidence type="ECO:0000313" key="1">
    <source>
        <dbReference type="EMBL" id="KAK9236245.1"/>
    </source>
</evidence>
<sequence>MSEQLPDSSAENAAPAIPPVSDITIESILGMAMAAGTLPPPVDRAELSPVQQNQPAPSGTAPASDFPESAETSQIPHSNGVQAVSGNSSEPVFFVDDSNAPKESPVGTSLYSEGGQPPAGSHDRPAPWPTTAYQTYTDRGVTEPTYAAYDNDSDNKSEEQADQRGHDRSRRSYQTGRSLSASELKAPFSEFEEQEYDRFLRNEQEHVARGEWDKFPLGSRLFIGNLPTDSINKRQLFRIFSKFGELAQISIKQAYGFVQFLKAEDCARAIESEQGTVVAGRKIHLEESKPQSAKRDKADRDRDRYGNQRRSESPDGRGRNRQARGGRTGTYGGYLGRQDQDGEYGDRYRRELSPQRARLDRSYRERSPPSRYRRSPSPAEDWPLPRRRPDEIPECQILVTDRLDRNFVWYVRKAFEDRYIKVDVLDISPRLAMSSIIRQMIVEGIYAVVFLNMDLQNQAKLSLQVFEKTGVSTVRFDEYMSIDIPVGAEIVVRMKQKLQPQPQPATAPAVPANALAQYLLGALSQQQQQVPGGYAGQIPPNNHY</sequence>
<organism evidence="1 2">
    <name type="scientific">Lipomyces kononenkoae</name>
    <name type="common">Yeast</name>
    <dbReference type="NCBI Taxonomy" id="34357"/>
    <lineage>
        <taxon>Eukaryota</taxon>
        <taxon>Fungi</taxon>
        <taxon>Dikarya</taxon>
        <taxon>Ascomycota</taxon>
        <taxon>Saccharomycotina</taxon>
        <taxon>Lipomycetes</taxon>
        <taxon>Lipomycetales</taxon>
        <taxon>Lipomycetaceae</taxon>
        <taxon>Lipomyces</taxon>
    </lineage>
</organism>
<accession>A0ACC3SXC2</accession>
<keyword evidence="2" id="KW-1185">Reference proteome</keyword>
<dbReference type="EMBL" id="MU971392">
    <property type="protein sequence ID" value="KAK9236245.1"/>
    <property type="molecule type" value="Genomic_DNA"/>
</dbReference>
<protein>
    <submittedName>
        <fullName evidence="1">Uncharacterized protein</fullName>
    </submittedName>
</protein>
<dbReference type="Proteomes" id="UP001433508">
    <property type="component" value="Unassembled WGS sequence"/>
</dbReference>